<dbReference type="EMBL" id="GBXM01108677">
    <property type="protein sequence ID" value="JAG99899.1"/>
    <property type="molecule type" value="Transcribed_RNA"/>
</dbReference>
<name>A0A0E9QLE3_ANGAN</name>
<sequence>MKVRVSKEREGVENPC</sequence>
<dbReference type="AlphaFoldDB" id="A0A0E9QLE3"/>
<reference evidence="1" key="2">
    <citation type="journal article" date="2015" name="Fish Shellfish Immunol.">
        <title>Early steps in the European eel (Anguilla anguilla)-Vibrio vulnificus interaction in the gills: Role of the RtxA13 toxin.</title>
        <authorList>
            <person name="Callol A."/>
            <person name="Pajuelo D."/>
            <person name="Ebbesson L."/>
            <person name="Teles M."/>
            <person name="MacKenzie S."/>
            <person name="Amaro C."/>
        </authorList>
    </citation>
    <scope>NUCLEOTIDE SEQUENCE</scope>
</reference>
<reference evidence="1" key="1">
    <citation type="submission" date="2014-11" db="EMBL/GenBank/DDBJ databases">
        <authorList>
            <person name="Amaro Gonzalez C."/>
        </authorList>
    </citation>
    <scope>NUCLEOTIDE SEQUENCE</scope>
</reference>
<protein>
    <submittedName>
        <fullName evidence="1">Uncharacterized protein</fullName>
    </submittedName>
</protein>
<accession>A0A0E9QLE3</accession>
<evidence type="ECO:0000313" key="1">
    <source>
        <dbReference type="EMBL" id="JAH17257.1"/>
    </source>
</evidence>
<proteinExistence type="predicted"/>
<organism evidence="1">
    <name type="scientific">Anguilla anguilla</name>
    <name type="common">European freshwater eel</name>
    <name type="synonym">Muraena anguilla</name>
    <dbReference type="NCBI Taxonomy" id="7936"/>
    <lineage>
        <taxon>Eukaryota</taxon>
        <taxon>Metazoa</taxon>
        <taxon>Chordata</taxon>
        <taxon>Craniata</taxon>
        <taxon>Vertebrata</taxon>
        <taxon>Euteleostomi</taxon>
        <taxon>Actinopterygii</taxon>
        <taxon>Neopterygii</taxon>
        <taxon>Teleostei</taxon>
        <taxon>Anguilliformes</taxon>
        <taxon>Anguillidae</taxon>
        <taxon>Anguilla</taxon>
    </lineage>
</organism>
<dbReference type="EMBL" id="GBXM01091320">
    <property type="protein sequence ID" value="JAH17257.1"/>
    <property type="molecule type" value="Transcribed_RNA"/>
</dbReference>